<dbReference type="PROSITE" id="PS01327">
    <property type="entry name" value="MSCL"/>
    <property type="match status" value="1"/>
</dbReference>
<dbReference type="InterPro" id="IPR019823">
    <property type="entry name" value="Mechanosensitive_channel_CS"/>
</dbReference>
<keyword evidence="3 10" id="KW-0813">Transport</keyword>
<evidence type="ECO:0000256" key="10">
    <source>
        <dbReference type="HAMAP-Rule" id="MF_00115"/>
    </source>
</evidence>
<dbReference type="Gene3D" id="1.10.1200.120">
    <property type="entry name" value="Large-conductance mechanosensitive channel, MscL, domain 1"/>
    <property type="match status" value="1"/>
</dbReference>
<sequence>MAFKLIQEFKEFAVKGNMIDIAIGVIIGAAFNKVVDVLVKEIFLPPLSFLTDGINLENKRIILRHAATENGITKPEEIAIGYGKLIEAGVDFLIIGFTVFLIVKLMNTIRKRAEDPNDKRETTPKDIELLSRMTALMEKQVQLLEGRKGPGDAR</sequence>
<dbReference type="NCBIfam" id="TIGR00220">
    <property type="entry name" value="mscL"/>
    <property type="match status" value="1"/>
</dbReference>
<dbReference type="Proteomes" id="UP000664317">
    <property type="component" value="Unassembled WGS sequence"/>
</dbReference>
<dbReference type="HAMAP" id="MF_00115">
    <property type="entry name" value="MscL"/>
    <property type="match status" value="1"/>
</dbReference>
<dbReference type="InterPro" id="IPR036019">
    <property type="entry name" value="MscL_channel"/>
</dbReference>
<dbReference type="PRINTS" id="PR01264">
    <property type="entry name" value="MECHCHANNEL"/>
</dbReference>
<evidence type="ECO:0000256" key="5">
    <source>
        <dbReference type="ARBA" id="ARBA00022692"/>
    </source>
</evidence>
<dbReference type="RefSeq" id="WP_206578300.1">
    <property type="nucleotide sequence ID" value="NZ_JAFKCT010000004.1"/>
</dbReference>
<evidence type="ECO:0000256" key="9">
    <source>
        <dbReference type="ARBA" id="ARBA00023303"/>
    </source>
</evidence>
<accession>A0ABS3C3G7</accession>
<dbReference type="Pfam" id="PF01741">
    <property type="entry name" value="MscL"/>
    <property type="match status" value="1"/>
</dbReference>
<protein>
    <recommendedName>
        <fullName evidence="10">Large-conductance mechanosensitive channel</fullName>
    </recommendedName>
</protein>
<comment type="similarity">
    <text evidence="2 10">Belongs to the MscL family.</text>
</comment>
<feature type="transmembrane region" description="Helical" evidence="10">
    <location>
        <begin position="12"/>
        <end position="31"/>
    </location>
</feature>
<dbReference type="PANTHER" id="PTHR30266">
    <property type="entry name" value="MECHANOSENSITIVE CHANNEL MSCL"/>
    <property type="match status" value="1"/>
</dbReference>
<comment type="subunit">
    <text evidence="10">Homopentamer.</text>
</comment>
<keyword evidence="9 10" id="KW-0407">Ion channel</keyword>
<name>A0ABS3C3G7_9BACT</name>
<dbReference type="PANTHER" id="PTHR30266:SF2">
    <property type="entry name" value="LARGE-CONDUCTANCE MECHANOSENSITIVE CHANNEL"/>
    <property type="match status" value="1"/>
</dbReference>
<dbReference type="EMBL" id="JAFKCT010000004">
    <property type="protein sequence ID" value="MBN7811518.1"/>
    <property type="molecule type" value="Genomic_DNA"/>
</dbReference>
<keyword evidence="4 10" id="KW-1003">Cell membrane</keyword>
<comment type="subcellular location">
    <subcellularLocation>
        <location evidence="1 10">Cell membrane</location>
        <topology evidence="1 10">Multi-pass membrane protein</topology>
    </subcellularLocation>
</comment>
<evidence type="ECO:0000256" key="4">
    <source>
        <dbReference type="ARBA" id="ARBA00022475"/>
    </source>
</evidence>
<keyword evidence="8 10" id="KW-0472">Membrane</keyword>
<evidence type="ECO:0000256" key="8">
    <source>
        <dbReference type="ARBA" id="ARBA00023136"/>
    </source>
</evidence>
<keyword evidence="12" id="KW-1185">Reference proteome</keyword>
<evidence type="ECO:0000313" key="11">
    <source>
        <dbReference type="EMBL" id="MBN7811518.1"/>
    </source>
</evidence>
<evidence type="ECO:0000256" key="1">
    <source>
        <dbReference type="ARBA" id="ARBA00004651"/>
    </source>
</evidence>
<evidence type="ECO:0000256" key="2">
    <source>
        <dbReference type="ARBA" id="ARBA00007254"/>
    </source>
</evidence>
<keyword evidence="5 10" id="KW-0812">Transmembrane</keyword>
<gene>
    <name evidence="10 11" type="primary">mscL</name>
    <name evidence="11" type="ORF">J0A68_11195</name>
</gene>
<evidence type="ECO:0000256" key="3">
    <source>
        <dbReference type="ARBA" id="ARBA00022448"/>
    </source>
</evidence>
<keyword evidence="7 10" id="KW-0406">Ion transport</keyword>
<comment type="function">
    <text evidence="10">Channel that opens in response to stretch forces in the membrane lipid bilayer. May participate in the regulation of osmotic pressure changes within the cell.</text>
</comment>
<evidence type="ECO:0000313" key="12">
    <source>
        <dbReference type="Proteomes" id="UP000664317"/>
    </source>
</evidence>
<reference evidence="11 12" key="1">
    <citation type="submission" date="2021-03" db="EMBL/GenBank/DDBJ databases">
        <title>novel species isolated from a fishpond in China.</title>
        <authorList>
            <person name="Lu H."/>
            <person name="Cai Z."/>
        </authorList>
    </citation>
    <scope>NUCLEOTIDE SEQUENCE [LARGE SCALE GENOMIC DNA]</scope>
    <source>
        <strain evidence="11 12">H41</strain>
    </source>
</reference>
<proteinExistence type="inferred from homology"/>
<evidence type="ECO:0000256" key="6">
    <source>
        <dbReference type="ARBA" id="ARBA00022989"/>
    </source>
</evidence>
<feature type="transmembrane region" description="Helical" evidence="10">
    <location>
        <begin position="85"/>
        <end position="103"/>
    </location>
</feature>
<organism evidence="11 12">
    <name type="scientific">Algoriphagus oliviformis</name>
    <dbReference type="NCBI Taxonomy" id="2811231"/>
    <lineage>
        <taxon>Bacteria</taxon>
        <taxon>Pseudomonadati</taxon>
        <taxon>Bacteroidota</taxon>
        <taxon>Cytophagia</taxon>
        <taxon>Cytophagales</taxon>
        <taxon>Cyclobacteriaceae</taxon>
        <taxon>Algoriphagus</taxon>
    </lineage>
</organism>
<dbReference type="SUPFAM" id="SSF81330">
    <property type="entry name" value="Gated mechanosensitive channel"/>
    <property type="match status" value="1"/>
</dbReference>
<keyword evidence="6 10" id="KW-1133">Transmembrane helix</keyword>
<dbReference type="InterPro" id="IPR037673">
    <property type="entry name" value="MSC/AndL"/>
</dbReference>
<comment type="caution">
    <text evidence="11">The sequence shown here is derived from an EMBL/GenBank/DDBJ whole genome shotgun (WGS) entry which is preliminary data.</text>
</comment>
<dbReference type="InterPro" id="IPR001185">
    <property type="entry name" value="MS_channel"/>
</dbReference>
<evidence type="ECO:0000256" key="7">
    <source>
        <dbReference type="ARBA" id="ARBA00023065"/>
    </source>
</evidence>